<organism evidence="3 4">
    <name type="scientific">Caenorhabditis japonica</name>
    <dbReference type="NCBI Taxonomy" id="281687"/>
    <lineage>
        <taxon>Eukaryota</taxon>
        <taxon>Metazoa</taxon>
        <taxon>Ecdysozoa</taxon>
        <taxon>Nematoda</taxon>
        <taxon>Chromadorea</taxon>
        <taxon>Rhabditida</taxon>
        <taxon>Rhabditina</taxon>
        <taxon>Rhabditomorpha</taxon>
        <taxon>Rhabditoidea</taxon>
        <taxon>Rhabditidae</taxon>
        <taxon>Peloderinae</taxon>
        <taxon>Caenorhabditis</taxon>
    </lineage>
</organism>
<evidence type="ECO:0000313" key="4">
    <source>
        <dbReference type="Proteomes" id="UP000005237"/>
    </source>
</evidence>
<evidence type="ECO:0000256" key="2">
    <source>
        <dbReference type="SAM" id="MobiDB-lite"/>
    </source>
</evidence>
<feature type="compositionally biased region" description="Basic and acidic residues" evidence="2">
    <location>
        <begin position="397"/>
        <end position="420"/>
    </location>
</feature>
<dbReference type="EnsemblMetazoa" id="CJA07887b.1">
    <property type="protein sequence ID" value="CJA07887b.1"/>
    <property type="gene ID" value="WBGene00127091"/>
</dbReference>
<name>A0A8R1HRH6_CAEJA</name>
<dbReference type="GO" id="GO:0005737">
    <property type="term" value="C:cytoplasm"/>
    <property type="evidence" value="ECO:0007669"/>
    <property type="project" value="EnsemblMetazoa"/>
</dbReference>
<feature type="region of interest" description="Disordered" evidence="2">
    <location>
        <begin position="397"/>
        <end position="422"/>
    </location>
</feature>
<feature type="coiled-coil region" evidence="1">
    <location>
        <begin position="275"/>
        <end position="302"/>
    </location>
</feature>
<reference evidence="3" key="2">
    <citation type="submission" date="2022-06" db="UniProtKB">
        <authorList>
            <consortium name="EnsemblMetazoa"/>
        </authorList>
    </citation>
    <scope>IDENTIFICATION</scope>
    <source>
        <strain evidence="3">DF5081</strain>
    </source>
</reference>
<dbReference type="Proteomes" id="UP000005237">
    <property type="component" value="Unassembled WGS sequence"/>
</dbReference>
<dbReference type="GO" id="GO:0042803">
    <property type="term" value="F:protein homodimerization activity"/>
    <property type="evidence" value="ECO:0007669"/>
    <property type="project" value="EnsemblMetazoa"/>
</dbReference>
<feature type="region of interest" description="Disordered" evidence="2">
    <location>
        <begin position="51"/>
        <end position="85"/>
    </location>
</feature>
<reference evidence="4" key="1">
    <citation type="submission" date="2010-08" db="EMBL/GenBank/DDBJ databases">
        <authorList>
            <consortium name="Caenorhabditis japonica Sequencing Consortium"/>
            <person name="Wilson R.K."/>
        </authorList>
    </citation>
    <scope>NUCLEOTIDE SEQUENCE [LARGE SCALE GENOMIC DNA]</scope>
    <source>
        <strain evidence="4">DF5081</strain>
    </source>
</reference>
<dbReference type="AlphaFoldDB" id="A0A8R1HRH6"/>
<keyword evidence="4" id="KW-1185">Reference proteome</keyword>
<protein>
    <submittedName>
        <fullName evidence="3">Uncharacterized protein</fullName>
    </submittedName>
</protein>
<dbReference type="GO" id="GO:0000045">
    <property type="term" value="P:autophagosome assembly"/>
    <property type="evidence" value="ECO:0007669"/>
    <property type="project" value="EnsemblMetazoa"/>
</dbReference>
<keyword evidence="1" id="KW-0175">Coiled coil</keyword>
<feature type="compositionally biased region" description="Polar residues" evidence="2">
    <location>
        <begin position="63"/>
        <end position="73"/>
    </location>
</feature>
<accession>A0A8R1HRH6</accession>
<proteinExistence type="predicted"/>
<evidence type="ECO:0000256" key="1">
    <source>
        <dbReference type="SAM" id="Coils"/>
    </source>
</evidence>
<sequence>MKIKKCYVQRSAFDLHAGPTIDIFIISLLEDNQDRDDQCWSIQQSIKIEPITIRPDDGLPSGRPSSPIGSTAPESLREGETTPTASLVETPLLTDTLKENNGQENTLMFTPMASFVHTVSPQEPTLQNMSIVNAAMCSANASLVNAADVESTEAALRTSVLLARELRTQIQAQASKIAEFEQKEAIHKEIAKLESSTLLKVKADFDAESAAARVNFSEQIESMRNEFQLKMEESAASAEKTITEKDSAIEHLKVQLAQSQQAAVLWKQSAEKNSNEGDSNEIAKLREENARLINQLDEEIARRLEREIREMAEVHLRSVGGESVFDPPASLVARQLADKTEYSLRLEDEILKLRKELEDTRDALKKSNDHSNKEQIDNALKEVYDLRQELEATRDALKKATEESSNKDEIVSTLHEDQQESTRLLKSNEQVINSLKQKCRRLGALEDLSS</sequence>
<evidence type="ECO:0000313" key="3">
    <source>
        <dbReference type="EnsemblMetazoa" id="CJA07887b.1"/>
    </source>
</evidence>
<dbReference type="GO" id="GO:0010506">
    <property type="term" value="P:regulation of autophagy"/>
    <property type="evidence" value="ECO:0007669"/>
    <property type="project" value="EnsemblMetazoa"/>
</dbReference>